<feature type="transmembrane region" description="Helical" evidence="1">
    <location>
        <begin position="120"/>
        <end position="140"/>
    </location>
</feature>
<feature type="transmembrane region" description="Helical" evidence="1">
    <location>
        <begin position="318"/>
        <end position="338"/>
    </location>
</feature>
<protein>
    <recommendedName>
        <fullName evidence="4">Ubiquitin carrier protein</fullName>
    </recommendedName>
</protein>
<evidence type="ECO:0000256" key="1">
    <source>
        <dbReference type="SAM" id="Phobius"/>
    </source>
</evidence>
<feature type="transmembrane region" description="Helical" evidence="1">
    <location>
        <begin position="240"/>
        <end position="261"/>
    </location>
</feature>
<dbReference type="AlphaFoldDB" id="A0AAJ0BQ94"/>
<accession>A0AAJ0BQ94</accession>
<feature type="transmembrane region" description="Helical" evidence="1">
    <location>
        <begin position="189"/>
        <end position="211"/>
    </location>
</feature>
<feature type="transmembrane region" description="Helical" evidence="1">
    <location>
        <begin position="146"/>
        <end position="168"/>
    </location>
</feature>
<keyword evidence="1" id="KW-0472">Membrane</keyword>
<dbReference type="EMBL" id="MU839040">
    <property type="protein sequence ID" value="KAK1762235.1"/>
    <property type="molecule type" value="Genomic_DNA"/>
</dbReference>
<feature type="transmembrane region" description="Helical" evidence="1">
    <location>
        <begin position="29"/>
        <end position="50"/>
    </location>
</feature>
<organism evidence="2 3">
    <name type="scientific">Phialemonium atrogriseum</name>
    <dbReference type="NCBI Taxonomy" id="1093897"/>
    <lineage>
        <taxon>Eukaryota</taxon>
        <taxon>Fungi</taxon>
        <taxon>Dikarya</taxon>
        <taxon>Ascomycota</taxon>
        <taxon>Pezizomycotina</taxon>
        <taxon>Sordariomycetes</taxon>
        <taxon>Sordariomycetidae</taxon>
        <taxon>Cephalothecales</taxon>
        <taxon>Cephalothecaceae</taxon>
        <taxon>Phialemonium</taxon>
    </lineage>
</organism>
<keyword evidence="1" id="KW-1133">Transmembrane helix</keyword>
<comment type="caution">
    <text evidence="2">The sequence shown here is derived from an EMBL/GenBank/DDBJ whole genome shotgun (WGS) entry which is preliminary data.</text>
</comment>
<evidence type="ECO:0000313" key="3">
    <source>
        <dbReference type="Proteomes" id="UP001244011"/>
    </source>
</evidence>
<gene>
    <name evidence="2" type="ORF">QBC33DRAFT_461851</name>
</gene>
<dbReference type="Proteomes" id="UP001244011">
    <property type="component" value="Unassembled WGS sequence"/>
</dbReference>
<keyword evidence="3" id="KW-1185">Reference proteome</keyword>
<reference evidence="2" key="1">
    <citation type="submission" date="2023-06" db="EMBL/GenBank/DDBJ databases">
        <title>Genome-scale phylogeny and comparative genomics of the fungal order Sordariales.</title>
        <authorList>
            <consortium name="Lawrence Berkeley National Laboratory"/>
            <person name="Hensen N."/>
            <person name="Bonometti L."/>
            <person name="Westerberg I."/>
            <person name="Brannstrom I.O."/>
            <person name="Guillou S."/>
            <person name="Cros-Aarteil S."/>
            <person name="Calhoun S."/>
            <person name="Haridas S."/>
            <person name="Kuo A."/>
            <person name="Mondo S."/>
            <person name="Pangilinan J."/>
            <person name="Riley R."/>
            <person name="Labutti K."/>
            <person name="Andreopoulos B."/>
            <person name="Lipzen A."/>
            <person name="Chen C."/>
            <person name="Yanf M."/>
            <person name="Daum C."/>
            <person name="Ng V."/>
            <person name="Clum A."/>
            <person name="Steindorff A."/>
            <person name="Ohm R."/>
            <person name="Martin F."/>
            <person name="Silar P."/>
            <person name="Natvig D."/>
            <person name="Lalanne C."/>
            <person name="Gautier V."/>
            <person name="Ament-Velasquez S.L."/>
            <person name="Kruys A."/>
            <person name="Hutchinson M.I."/>
            <person name="Powell A.J."/>
            <person name="Barry K."/>
            <person name="Miller A.N."/>
            <person name="Grigoriev I.V."/>
            <person name="Debuchy R."/>
            <person name="Gladieux P."/>
            <person name="Thoren M.H."/>
            <person name="Johannesson H."/>
        </authorList>
    </citation>
    <scope>NUCLEOTIDE SEQUENCE</scope>
    <source>
        <strain evidence="2">8032-3</strain>
    </source>
</reference>
<name>A0AAJ0BQ94_9PEZI</name>
<sequence>MLKQLVASGGMSLYKRGAEDGNAIHLPSWAWGVLFLNFVIFIPITLYVSYTLGSLFPTLAMVEDPNPPAYERLSLNEDPETLADDEAAAAAPPKPISASLRALERLVFSVGGWRSNFRGFWCSFAYGVSVAFISGIFMSLPFIPAFVGTLLATLALVQISTAWVHIVMTPPNPAPFYRRLPPFKKTFEATAAPVLALWLAATIGGAAPRLVSHLVHLPTWTVGDPNEVPIYGWGDSWKGLVVGVVTFAIWALAIIPAHVVLVRVQASLLPPDEDSIIPFDRSFGSSVEPAVVGGKGFVTMKDAWTTVSRASWIRIYILHAKVFAATTAATLLMLVIIIPEVMLMSKKGEPQGV</sequence>
<evidence type="ECO:0008006" key="4">
    <source>
        <dbReference type="Google" id="ProtNLM"/>
    </source>
</evidence>
<proteinExistence type="predicted"/>
<evidence type="ECO:0000313" key="2">
    <source>
        <dbReference type="EMBL" id="KAK1762235.1"/>
    </source>
</evidence>
<dbReference type="GeneID" id="85308233"/>
<keyword evidence="1" id="KW-0812">Transmembrane</keyword>
<dbReference type="RefSeq" id="XP_060278448.1">
    <property type="nucleotide sequence ID" value="XM_060425046.1"/>
</dbReference>